<feature type="signal peptide" evidence="2">
    <location>
        <begin position="1"/>
        <end position="22"/>
    </location>
</feature>
<comment type="caution">
    <text evidence="3">The sequence shown here is derived from an EMBL/GenBank/DDBJ whole genome shotgun (WGS) entry which is preliminary data.</text>
</comment>
<feature type="chain" id="PRO_5006389137" evidence="2">
    <location>
        <begin position="23"/>
        <end position="97"/>
    </location>
</feature>
<dbReference type="OrthoDB" id="1450052at2"/>
<protein>
    <submittedName>
        <fullName evidence="3">Uncharacterized protein</fullName>
    </submittedName>
</protein>
<evidence type="ECO:0000256" key="1">
    <source>
        <dbReference type="SAM" id="MobiDB-lite"/>
    </source>
</evidence>
<dbReference type="InterPro" id="IPR045391">
    <property type="entry name" value="DUF6520"/>
</dbReference>
<accession>A0A0Q9Z6S1</accession>
<keyword evidence="2" id="KW-0732">Signal</keyword>
<reference evidence="3" key="1">
    <citation type="submission" date="2015-10" db="EMBL/GenBank/DDBJ databases">
        <title>Draft genome sequence of Salegentibacter mishustinae KCTC 12263.</title>
        <authorList>
            <person name="Lin W."/>
            <person name="Zheng Q."/>
        </authorList>
    </citation>
    <scope>NUCLEOTIDE SEQUENCE [LARGE SCALE GENOMIC DNA]</scope>
    <source>
        <strain evidence="3">KCTC 12263</strain>
    </source>
</reference>
<dbReference type="EMBL" id="LKTP01000023">
    <property type="protein sequence ID" value="KRG28668.1"/>
    <property type="molecule type" value="Genomic_DNA"/>
</dbReference>
<proteinExistence type="predicted"/>
<feature type="region of interest" description="Disordered" evidence="1">
    <location>
        <begin position="77"/>
        <end position="97"/>
    </location>
</feature>
<organism evidence="3 4">
    <name type="scientific">Salegentibacter mishustinae</name>
    <dbReference type="NCBI Taxonomy" id="270918"/>
    <lineage>
        <taxon>Bacteria</taxon>
        <taxon>Pseudomonadati</taxon>
        <taxon>Bacteroidota</taxon>
        <taxon>Flavobacteriia</taxon>
        <taxon>Flavobacteriales</taxon>
        <taxon>Flavobacteriaceae</taxon>
        <taxon>Salegentibacter</taxon>
    </lineage>
</organism>
<keyword evidence="4" id="KW-1185">Reference proteome</keyword>
<gene>
    <name evidence="3" type="ORF">APR42_07810</name>
</gene>
<evidence type="ECO:0000256" key="2">
    <source>
        <dbReference type="SAM" id="SignalP"/>
    </source>
</evidence>
<dbReference type="RefSeq" id="WP_057482314.1">
    <property type="nucleotide sequence ID" value="NZ_BMWR01000001.1"/>
</dbReference>
<sequence>MKNLKFLLPMLAMIFAIGLTFATVDPEPKPEPVEQAQDYILLNGTTWVSIDEQPCETGEFTCRVQDGENGPIYEVYDERNDEEPKGSSSEDPMVIEL</sequence>
<dbReference type="Proteomes" id="UP000051643">
    <property type="component" value="Unassembled WGS sequence"/>
</dbReference>
<name>A0A0Q9Z6S1_9FLAO</name>
<evidence type="ECO:0000313" key="4">
    <source>
        <dbReference type="Proteomes" id="UP000051643"/>
    </source>
</evidence>
<dbReference type="AlphaFoldDB" id="A0A0Q9Z6S1"/>
<evidence type="ECO:0000313" key="3">
    <source>
        <dbReference type="EMBL" id="KRG28668.1"/>
    </source>
</evidence>
<dbReference type="Pfam" id="PF20130">
    <property type="entry name" value="DUF6520"/>
    <property type="match status" value="1"/>
</dbReference>